<dbReference type="Pfam" id="PF00787">
    <property type="entry name" value="PX"/>
    <property type="match status" value="1"/>
</dbReference>
<dbReference type="Proteomes" id="UP001363151">
    <property type="component" value="Unassembled WGS sequence"/>
</dbReference>
<name>A0ABR1FID1_AURAN</name>
<sequence>MVARVWLQPFVDAQNGRRETLCVVYLEHNNLSGAVSLQIRAPGSEVVVDGGVGRVVVGKSATIPFSVAACVGRVSILSKATGFDYLLNWAGNGVAEVQQRTIESLEPLMPRDVTVEVGPSVECHSGKSFYKLVVSANGETREPASCIRDDFRGILTGKTINVVTDARGRRELTKRFSEFQDCYERVKDAYAGSHLRSNVPAPPKKCLNPFQNQLDPDFVENRRVELNDFAKKMVVLPRVLVNPALLDFLGLALQPI</sequence>
<accession>A0ABR1FID1</accession>
<dbReference type="EMBL" id="JBBJCI010000417">
    <property type="protein sequence ID" value="KAK7231309.1"/>
    <property type="molecule type" value="Genomic_DNA"/>
</dbReference>
<reference evidence="2 3" key="1">
    <citation type="submission" date="2024-03" db="EMBL/GenBank/DDBJ databases">
        <title>Aureococcus anophagefferens CCMP1851 and Kratosvirus quantuckense: Draft genome of a second virus-susceptible host strain in the model system.</title>
        <authorList>
            <person name="Chase E."/>
            <person name="Truchon A.R."/>
            <person name="Schepens W."/>
            <person name="Wilhelm S.W."/>
        </authorList>
    </citation>
    <scope>NUCLEOTIDE SEQUENCE [LARGE SCALE GENOMIC DNA]</scope>
    <source>
        <strain evidence="2 3">CCMP1851</strain>
    </source>
</reference>
<organism evidence="2 3">
    <name type="scientific">Aureococcus anophagefferens</name>
    <name type="common">Harmful bloom alga</name>
    <dbReference type="NCBI Taxonomy" id="44056"/>
    <lineage>
        <taxon>Eukaryota</taxon>
        <taxon>Sar</taxon>
        <taxon>Stramenopiles</taxon>
        <taxon>Ochrophyta</taxon>
        <taxon>Pelagophyceae</taxon>
        <taxon>Pelagomonadales</taxon>
        <taxon>Pelagomonadaceae</taxon>
        <taxon>Aureococcus</taxon>
    </lineage>
</organism>
<proteinExistence type="predicted"/>
<evidence type="ECO:0000313" key="2">
    <source>
        <dbReference type="EMBL" id="KAK7231309.1"/>
    </source>
</evidence>
<protein>
    <recommendedName>
        <fullName evidence="1">PX domain-containing protein</fullName>
    </recommendedName>
</protein>
<gene>
    <name evidence="2" type="ORF">SO694_0007317</name>
</gene>
<dbReference type="SUPFAM" id="SSF64268">
    <property type="entry name" value="PX domain"/>
    <property type="match status" value="1"/>
</dbReference>
<dbReference type="InterPro" id="IPR001683">
    <property type="entry name" value="PX_dom"/>
</dbReference>
<comment type="caution">
    <text evidence="2">The sequence shown here is derived from an EMBL/GenBank/DDBJ whole genome shotgun (WGS) entry which is preliminary data.</text>
</comment>
<dbReference type="CDD" id="cd06093">
    <property type="entry name" value="PX_domain"/>
    <property type="match status" value="1"/>
</dbReference>
<dbReference type="PROSITE" id="PS50195">
    <property type="entry name" value="PX"/>
    <property type="match status" value="1"/>
</dbReference>
<dbReference type="InterPro" id="IPR036871">
    <property type="entry name" value="PX_dom_sf"/>
</dbReference>
<dbReference type="Gene3D" id="3.30.1520.10">
    <property type="entry name" value="Phox-like domain"/>
    <property type="match status" value="1"/>
</dbReference>
<evidence type="ECO:0000259" key="1">
    <source>
        <dbReference type="PROSITE" id="PS50195"/>
    </source>
</evidence>
<keyword evidence="3" id="KW-1185">Reference proteome</keyword>
<evidence type="ECO:0000313" key="3">
    <source>
        <dbReference type="Proteomes" id="UP001363151"/>
    </source>
</evidence>
<feature type="domain" description="PX" evidence="1">
    <location>
        <begin position="108"/>
        <end position="256"/>
    </location>
</feature>